<organism evidence="1 2">
    <name type="scientific">Rudaeicoccus suwonensis</name>
    <dbReference type="NCBI Taxonomy" id="657409"/>
    <lineage>
        <taxon>Bacteria</taxon>
        <taxon>Bacillati</taxon>
        <taxon>Actinomycetota</taxon>
        <taxon>Actinomycetes</taxon>
        <taxon>Micrococcales</taxon>
        <taxon>Dermacoccaceae</taxon>
        <taxon>Rudaeicoccus</taxon>
    </lineage>
</organism>
<reference evidence="1 2" key="1">
    <citation type="submission" date="2019-06" db="EMBL/GenBank/DDBJ databases">
        <title>Sequencing the genomes of 1000 actinobacteria strains.</title>
        <authorList>
            <person name="Klenk H.-P."/>
        </authorList>
    </citation>
    <scope>NUCLEOTIDE SEQUENCE [LARGE SCALE GENOMIC DNA]</scope>
    <source>
        <strain evidence="1 2">DSM 19560</strain>
    </source>
</reference>
<comment type="caution">
    <text evidence="1">The sequence shown here is derived from an EMBL/GenBank/DDBJ whole genome shotgun (WGS) entry which is preliminary data.</text>
</comment>
<dbReference type="AlphaFoldDB" id="A0A561E9C5"/>
<keyword evidence="2" id="KW-1185">Reference proteome</keyword>
<gene>
    <name evidence="1" type="ORF">BKA23_0966</name>
</gene>
<dbReference type="EMBL" id="VIVQ01000001">
    <property type="protein sequence ID" value="TWE12170.1"/>
    <property type="molecule type" value="Genomic_DNA"/>
</dbReference>
<evidence type="ECO:0000313" key="2">
    <source>
        <dbReference type="Proteomes" id="UP000318297"/>
    </source>
</evidence>
<accession>A0A561E9C5</accession>
<proteinExistence type="predicted"/>
<name>A0A561E9C5_9MICO</name>
<protein>
    <submittedName>
        <fullName evidence="1">Uncharacterized protein</fullName>
    </submittedName>
</protein>
<dbReference type="Proteomes" id="UP000318297">
    <property type="component" value="Unassembled WGS sequence"/>
</dbReference>
<evidence type="ECO:0000313" key="1">
    <source>
        <dbReference type="EMBL" id="TWE12170.1"/>
    </source>
</evidence>
<sequence length="185" mass="19308">MHPSQLSRRVATMVPRLLDVHADAAQPETAEALSAAIERIAEALLRWHDELAGATPPAAAVLAEVATTAPTRIAPTTDLVAQINARELATDTGSLAAGAAALRELAREVRRLIDALPADSPAAADGAAIESALTHLGTAHQELAETLNEQETALRAESAMPQRILERILDAEAVARAAAADTLRS</sequence>
<dbReference type="RefSeq" id="WP_170226377.1">
    <property type="nucleotide sequence ID" value="NZ_VIVQ01000001.1"/>
</dbReference>